<evidence type="ECO:0000259" key="1">
    <source>
        <dbReference type="Pfam" id="PF02464"/>
    </source>
</evidence>
<dbReference type="Gene3D" id="3.90.950.20">
    <property type="entry name" value="CinA-like"/>
    <property type="match status" value="1"/>
</dbReference>
<evidence type="ECO:0000313" key="2">
    <source>
        <dbReference type="EMBL" id="PYI37291.1"/>
    </source>
</evidence>
<dbReference type="Proteomes" id="UP000247980">
    <property type="component" value="Unassembled WGS sequence"/>
</dbReference>
<comment type="caution">
    <text evidence="2">The sequence shown here is derived from an EMBL/GenBank/DDBJ whole genome shotgun (WGS) entry which is preliminary data.</text>
</comment>
<dbReference type="SUPFAM" id="SSF142433">
    <property type="entry name" value="CinA-like"/>
    <property type="match status" value="1"/>
</dbReference>
<evidence type="ECO:0000313" key="3">
    <source>
        <dbReference type="Proteomes" id="UP000247980"/>
    </source>
</evidence>
<dbReference type="InterPro" id="IPR008136">
    <property type="entry name" value="CinA_C"/>
</dbReference>
<dbReference type="OrthoDB" id="1253990at2"/>
<sequence>MSPNQPDSLAGDSMAVAAAISQTARKGQWTVAVVESLTSGSLSCHLGAAESSSEWYLGGVTAYSSEVKFKVLGVDRGPVITARCAEQMAAGVAKLTEADFSVAVTGAGGPGQEEGKPAGTVFIAVYSADGTHIAEHHFTGDASHVVQQTTLHALRMLDAAIGGLIPPAAPMDCVAQATLAQLQQCRGHRARGGVHRFVVDRRSGGRDNGRSST</sequence>
<protein>
    <submittedName>
        <fullName evidence="2">CinA family protein</fullName>
    </submittedName>
</protein>
<dbReference type="AlphaFoldDB" id="A0A2V5IME9"/>
<feature type="domain" description="CinA C-terminal" evidence="1">
    <location>
        <begin position="16"/>
        <end position="159"/>
    </location>
</feature>
<dbReference type="RefSeq" id="WP_110486623.1">
    <property type="nucleotide sequence ID" value="NZ_QJVC01000025.1"/>
</dbReference>
<proteinExistence type="predicted"/>
<reference evidence="2 3" key="1">
    <citation type="submission" date="2018-05" db="EMBL/GenBank/DDBJ databases">
        <title>Genetic diversity of glacier-inhabiting Cryobacterium bacteria in China and description of Cryobacterium mengkeensis sp. nov. and Arthrobacter glacialis sp. nov.</title>
        <authorList>
            <person name="Liu Q."/>
            <person name="Xin Y.-H."/>
        </authorList>
    </citation>
    <scope>NUCLEOTIDE SEQUENCE [LARGE SCALE GENOMIC DNA]</scope>
    <source>
        <strain evidence="2 3">B7</strain>
    </source>
</reference>
<accession>A0A2V5IME9</accession>
<dbReference type="InterPro" id="IPR036653">
    <property type="entry name" value="CinA-like_C"/>
</dbReference>
<organism evidence="2 3">
    <name type="scientific">Arthrobacter psychrolactophilus</name>
    <dbReference type="NCBI Taxonomy" id="92442"/>
    <lineage>
        <taxon>Bacteria</taxon>
        <taxon>Bacillati</taxon>
        <taxon>Actinomycetota</taxon>
        <taxon>Actinomycetes</taxon>
        <taxon>Micrococcales</taxon>
        <taxon>Micrococcaceae</taxon>
        <taxon>Arthrobacter</taxon>
    </lineage>
</organism>
<gene>
    <name evidence="2" type="ORF">CVS30_16365</name>
</gene>
<name>A0A2V5IME9_9MICC</name>
<keyword evidence="3" id="KW-1185">Reference proteome</keyword>
<dbReference type="Pfam" id="PF02464">
    <property type="entry name" value="CinA"/>
    <property type="match status" value="1"/>
</dbReference>
<dbReference type="NCBIfam" id="TIGR00199">
    <property type="entry name" value="PncC_domain"/>
    <property type="match status" value="1"/>
</dbReference>
<dbReference type="EMBL" id="QJVC01000025">
    <property type="protein sequence ID" value="PYI37291.1"/>
    <property type="molecule type" value="Genomic_DNA"/>
</dbReference>